<proteinExistence type="predicted"/>
<comment type="caution">
    <text evidence="1">The sequence shown here is derived from an EMBL/GenBank/DDBJ whole genome shotgun (WGS) entry which is preliminary data.</text>
</comment>
<sequence>MLKGAGILLIIAAGAGLGFSQSFALTGRMKALRTLQRLVILLKGEIQYGNTSLHDAFSGAAEKMSGEYGEFLKETAKRMTTSQGQSFGQIFHTCAREKLGHLKLSGEEREAFYSLGYHLGYLDLRMQIRQLDLYEEELRYSIEELQAKLPEMKKICQSLGIMGGILLAVLVW</sequence>
<dbReference type="AlphaFoldDB" id="A0A9D2LUY9"/>
<dbReference type="Proteomes" id="UP000823842">
    <property type="component" value="Unassembled WGS sequence"/>
</dbReference>
<protein>
    <submittedName>
        <fullName evidence="1">Stage III sporulation protein AB</fullName>
    </submittedName>
</protein>
<evidence type="ECO:0000313" key="1">
    <source>
        <dbReference type="EMBL" id="HJB30051.1"/>
    </source>
</evidence>
<name>A0A9D2LUY9_9FIRM</name>
<evidence type="ECO:0000313" key="2">
    <source>
        <dbReference type="Proteomes" id="UP000823842"/>
    </source>
</evidence>
<dbReference type="PIRSF" id="PIRSF021435">
    <property type="entry name" value="SpoIIIAB"/>
    <property type="match status" value="1"/>
</dbReference>
<accession>A0A9D2LUY9</accession>
<reference evidence="1" key="1">
    <citation type="journal article" date="2021" name="PeerJ">
        <title>Extensive microbial diversity within the chicken gut microbiome revealed by metagenomics and culture.</title>
        <authorList>
            <person name="Gilroy R."/>
            <person name="Ravi A."/>
            <person name="Getino M."/>
            <person name="Pursley I."/>
            <person name="Horton D.L."/>
            <person name="Alikhan N.F."/>
            <person name="Baker D."/>
            <person name="Gharbi K."/>
            <person name="Hall N."/>
            <person name="Watson M."/>
            <person name="Adriaenssens E.M."/>
            <person name="Foster-Nyarko E."/>
            <person name="Jarju S."/>
            <person name="Secka A."/>
            <person name="Antonio M."/>
            <person name="Oren A."/>
            <person name="Chaudhuri R.R."/>
            <person name="La Ragione R."/>
            <person name="Hildebrand F."/>
            <person name="Pallen M.J."/>
        </authorList>
    </citation>
    <scope>NUCLEOTIDE SEQUENCE</scope>
    <source>
        <strain evidence="1">ChiSjej1B19-5720</strain>
    </source>
</reference>
<dbReference type="Pfam" id="PF09548">
    <property type="entry name" value="Spore_III_AB"/>
    <property type="match status" value="1"/>
</dbReference>
<reference evidence="1" key="2">
    <citation type="submission" date="2021-04" db="EMBL/GenBank/DDBJ databases">
        <authorList>
            <person name="Gilroy R."/>
        </authorList>
    </citation>
    <scope>NUCLEOTIDE SEQUENCE</scope>
    <source>
        <strain evidence="1">ChiSjej1B19-5720</strain>
    </source>
</reference>
<organism evidence="1 2">
    <name type="scientific">Candidatus Blautia faecavium</name>
    <dbReference type="NCBI Taxonomy" id="2838487"/>
    <lineage>
        <taxon>Bacteria</taxon>
        <taxon>Bacillati</taxon>
        <taxon>Bacillota</taxon>
        <taxon>Clostridia</taxon>
        <taxon>Lachnospirales</taxon>
        <taxon>Lachnospiraceae</taxon>
        <taxon>Blautia</taxon>
    </lineage>
</organism>
<dbReference type="EMBL" id="DWYZ01000285">
    <property type="protein sequence ID" value="HJB30051.1"/>
    <property type="molecule type" value="Genomic_DNA"/>
</dbReference>
<dbReference type="InterPro" id="IPR014198">
    <property type="entry name" value="Spore_III_AB"/>
</dbReference>
<gene>
    <name evidence="1" type="ORF">IAA06_14855</name>
</gene>